<dbReference type="AlphaFoldDB" id="A0AAW0TFD5"/>
<proteinExistence type="predicted"/>
<evidence type="ECO:0000313" key="3">
    <source>
        <dbReference type="Proteomes" id="UP001487740"/>
    </source>
</evidence>
<feature type="compositionally biased region" description="Basic and acidic residues" evidence="1">
    <location>
        <begin position="7"/>
        <end position="28"/>
    </location>
</feature>
<comment type="caution">
    <text evidence="2">The sequence shown here is derived from an EMBL/GenBank/DDBJ whole genome shotgun (WGS) entry which is preliminary data.</text>
</comment>
<evidence type="ECO:0000256" key="1">
    <source>
        <dbReference type="SAM" id="MobiDB-lite"/>
    </source>
</evidence>
<reference evidence="2 3" key="1">
    <citation type="submission" date="2023-03" db="EMBL/GenBank/DDBJ databases">
        <title>High-quality genome of Scylla paramamosain provides insights in environmental adaptation.</title>
        <authorList>
            <person name="Zhang L."/>
        </authorList>
    </citation>
    <scope>NUCLEOTIDE SEQUENCE [LARGE SCALE GENOMIC DNA]</scope>
    <source>
        <strain evidence="2">LZ_2023a</strain>
        <tissue evidence="2">Muscle</tissue>
    </source>
</reference>
<feature type="region of interest" description="Disordered" evidence="1">
    <location>
        <begin position="1"/>
        <end position="28"/>
    </location>
</feature>
<dbReference type="EMBL" id="JARAKH010000033">
    <property type="protein sequence ID" value="KAK8385297.1"/>
    <property type="molecule type" value="Genomic_DNA"/>
</dbReference>
<organism evidence="2 3">
    <name type="scientific">Scylla paramamosain</name>
    <name type="common">Mud crab</name>
    <dbReference type="NCBI Taxonomy" id="85552"/>
    <lineage>
        <taxon>Eukaryota</taxon>
        <taxon>Metazoa</taxon>
        <taxon>Ecdysozoa</taxon>
        <taxon>Arthropoda</taxon>
        <taxon>Crustacea</taxon>
        <taxon>Multicrustacea</taxon>
        <taxon>Malacostraca</taxon>
        <taxon>Eumalacostraca</taxon>
        <taxon>Eucarida</taxon>
        <taxon>Decapoda</taxon>
        <taxon>Pleocyemata</taxon>
        <taxon>Brachyura</taxon>
        <taxon>Eubrachyura</taxon>
        <taxon>Portunoidea</taxon>
        <taxon>Portunidae</taxon>
        <taxon>Portuninae</taxon>
        <taxon>Scylla</taxon>
    </lineage>
</organism>
<keyword evidence="3" id="KW-1185">Reference proteome</keyword>
<sequence>MQGRKRKGDERRNQEGKQRKRDAGKEDNERFMALVQMMSTQAMPAQHLPSSTYSPDPLSTLGSLTPAYYPAVTGLAAIPPAVTALATAATIPVTAPAVTAAATVATLLTATAVTTVFSPAADTVATTAATLPVIMTATPTPTVRPPTGKPVAQSPPILEADTTYQTFRQWRRRWHDFSKTCSCRCVTHGPASNAMPVYIYLTLGGSTSHLQKLPDTGTNVTVIGQRHLGIQQFPRRSLQPLSPMLTLTADCSEMFNGHAEVAVKSLKHLILKTAPSGNTTTKEFTRGLLELRNAPNFTG</sequence>
<gene>
    <name evidence="2" type="ORF">O3P69_012257</name>
</gene>
<evidence type="ECO:0000313" key="2">
    <source>
        <dbReference type="EMBL" id="KAK8385297.1"/>
    </source>
</evidence>
<name>A0AAW0TFD5_SCYPA</name>
<dbReference type="Proteomes" id="UP001487740">
    <property type="component" value="Unassembled WGS sequence"/>
</dbReference>
<accession>A0AAW0TFD5</accession>
<protein>
    <submittedName>
        <fullName evidence="2">Uncharacterized protein</fullName>
    </submittedName>
</protein>